<keyword evidence="2" id="KW-1185">Reference proteome</keyword>
<gene>
    <name evidence="1" type="ORF">FXF65_15860</name>
</gene>
<dbReference type="OrthoDB" id="3699740at2"/>
<dbReference type="InterPro" id="IPR009057">
    <property type="entry name" value="Homeodomain-like_sf"/>
</dbReference>
<protein>
    <submittedName>
        <fullName evidence="1">Helix-turn-helix domain-containing protein</fullName>
    </submittedName>
</protein>
<name>A0A5D0UB86_9ACTN</name>
<dbReference type="Gene3D" id="1.10.10.60">
    <property type="entry name" value="Homeodomain-like"/>
    <property type="match status" value="1"/>
</dbReference>
<dbReference type="SUPFAM" id="SSF46689">
    <property type="entry name" value="Homeodomain-like"/>
    <property type="match status" value="1"/>
</dbReference>
<proteinExistence type="predicted"/>
<dbReference type="Proteomes" id="UP000322634">
    <property type="component" value="Unassembled WGS sequence"/>
</dbReference>
<dbReference type="AlphaFoldDB" id="A0A5D0UB86"/>
<dbReference type="Pfam" id="PF01527">
    <property type="entry name" value="HTH_Tnp_1"/>
    <property type="match status" value="1"/>
</dbReference>
<dbReference type="EMBL" id="VSFF01000006">
    <property type="protein sequence ID" value="TYC14339.1"/>
    <property type="molecule type" value="Genomic_DNA"/>
</dbReference>
<dbReference type="GO" id="GO:0003677">
    <property type="term" value="F:DNA binding"/>
    <property type="evidence" value="ECO:0007669"/>
    <property type="project" value="InterPro"/>
</dbReference>
<evidence type="ECO:0000313" key="2">
    <source>
        <dbReference type="Proteomes" id="UP000322634"/>
    </source>
</evidence>
<reference evidence="1 2" key="1">
    <citation type="submission" date="2019-08" db="EMBL/GenBank/DDBJ databases">
        <title>Actinomadura sp. nov. CYP1-5 isolated from mountain soil.</title>
        <authorList>
            <person name="Songsumanus A."/>
            <person name="Kuncharoen N."/>
            <person name="Kudo T."/>
            <person name="Yuki M."/>
            <person name="Igarashi Y."/>
            <person name="Tanasupawat S."/>
        </authorList>
    </citation>
    <scope>NUCLEOTIDE SEQUENCE [LARGE SCALE GENOMIC DNA]</scope>
    <source>
        <strain evidence="1 2">GKU157</strain>
    </source>
</reference>
<comment type="caution">
    <text evidence="1">The sequence shown here is derived from an EMBL/GenBank/DDBJ whole genome shotgun (WGS) entry which is preliminary data.</text>
</comment>
<dbReference type="GO" id="GO:0006313">
    <property type="term" value="P:DNA transposition"/>
    <property type="evidence" value="ECO:0007669"/>
    <property type="project" value="InterPro"/>
</dbReference>
<sequence length="54" mass="6307">MPRSYPPEFRHRVLELVKSGRPVRQVAAELDMPSQTIYVWLREDRASTPVWSPA</sequence>
<accession>A0A5D0UB86</accession>
<dbReference type="GO" id="GO:0004803">
    <property type="term" value="F:transposase activity"/>
    <property type="evidence" value="ECO:0007669"/>
    <property type="project" value="InterPro"/>
</dbReference>
<dbReference type="InterPro" id="IPR002514">
    <property type="entry name" value="Transposase_8"/>
</dbReference>
<organism evidence="1 2">
    <name type="scientific">Actinomadura syzygii</name>
    <dbReference type="NCBI Taxonomy" id="1427538"/>
    <lineage>
        <taxon>Bacteria</taxon>
        <taxon>Bacillati</taxon>
        <taxon>Actinomycetota</taxon>
        <taxon>Actinomycetes</taxon>
        <taxon>Streptosporangiales</taxon>
        <taxon>Thermomonosporaceae</taxon>
        <taxon>Actinomadura</taxon>
    </lineage>
</organism>
<evidence type="ECO:0000313" key="1">
    <source>
        <dbReference type="EMBL" id="TYC14339.1"/>
    </source>
</evidence>